<comment type="caution">
    <text evidence="3">The sequence shown here is derived from an EMBL/GenBank/DDBJ whole genome shotgun (WGS) entry which is preliminary data.</text>
</comment>
<dbReference type="Pfam" id="PF07355">
    <property type="entry name" value="GRDB"/>
    <property type="match status" value="1"/>
</dbReference>
<reference evidence="3 4" key="1">
    <citation type="journal article" date="2019" name="Nat. Microbiol.">
        <title>Mediterranean grassland soil C-N compound turnover is dependent on rainfall and depth, and is mediated by genomically divergent microorganisms.</title>
        <authorList>
            <person name="Diamond S."/>
            <person name="Andeer P.F."/>
            <person name="Li Z."/>
            <person name="Crits-Christoph A."/>
            <person name="Burstein D."/>
            <person name="Anantharaman K."/>
            <person name="Lane K.R."/>
            <person name="Thomas B.C."/>
            <person name="Pan C."/>
            <person name="Northen T.R."/>
            <person name="Banfield J.F."/>
        </authorList>
    </citation>
    <scope>NUCLEOTIDE SEQUENCE [LARGE SCALE GENOMIC DNA]</scope>
    <source>
        <strain evidence="3">NP_8</strain>
    </source>
</reference>
<organism evidence="3 4">
    <name type="scientific">Candidatus Segetimicrobium genomatis</name>
    <dbReference type="NCBI Taxonomy" id="2569760"/>
    <lineage>
        <taxon>Bacteria</taxon>
        <taxon>Bacillati</taxon>
        <taxon>Candidatus Sysuimicrobiota</taxon>
        <taxon>Candidatus Sysuimicrobiia</taxon>
        <taxon>Candidatus Sysuimicrobiales</taxon>
        <taxon>Candidatus Segetimicrobiaceae</taxon>
        <taxon>Candidatus Segetimicrobium</taxon>
    </lineage>
</organism>
<name>A0A537IVJ1_9BACT</name>
<dbReference type="EMBL" id="VBAP01000052">
    <property type="protein sequence ID" value="TMI74716.1"/>
    <property type="molecule type" value="Genomic_DNA"/>
</dbReference>
<evidence type="ECO:0000313" key="3">
    <source>
        <dbReference type="EMBL" id="TMI74716.1"/>
    </source>
</evidence>
<accession>A0A537IVJ1</accession>
<dbReference type="NCBIfam" id="TIGR01918">
    <property type="entry name" value="various_sel_PB"/>
    <property type="match status" value="1"/>
</dbReference>
<proteinExistence type="predicted"/>
<dbReference type="AlphaFoldDB" id="A0A537IVJ1"/>
<sequence>MLSVGHYINQFFAGIGGEQSANLPPERRDGPVGPGRALQTLLKDSGVVVSTLICGDSFFSERAEEARAAVRTWMEEVRPDLVIAGPAFAAGRYGVACAEVCRQAAELGIPAVTGMHPENPGLLGYKKAFVVPTSDSATDMARALSVMFPLGHKLASGEPIGPAEVEGYLPRGVRRPGRRGEVGAERAVAMLLAKLTGQPFRTEIPVDKYEAVPPARPVADVRRAKIAVVTTGAIVPRGNPDHLKRSSETRWVKYTLAGRDRLTGDEFECVHGGFFNLMASENPNLVLPLDVLRDLQREGKVGDLLDTYFTTTGNDQRLADCRRNGAEIAAALQSAGVNGVLLVAT</sequence>
<keyword evidence="2" id="KW-0560">Oxidoreductase</keyword>
<dbReference type="Proteomes" id="UP000318834">
    <property type="component" value="Unassembled WGS sequence"/>
</dbReference>
<dbReference type="GO" id="GO:0050485">
    <property type="term" value="F:oxidoreductase activity, acting on X-H and Y-H to form an X-Y bond, with a disulfide as acceptor"/>
    <property type="evidence" value="ECO:0007669"/>
    <property type="project" value="InterPro"/>
</dbReference>
<gene>
    <name evidence="3" type="ORF">E6H05_07600</name>
</gene>
<evidence type="ECO:0000313" key="4">
    <source>
        <dbReference type="Proteomes" id="UP000318834"/>
    </source>
</evidence>
<keyword evidence="1" id="KW-0712">Selenocysteine</keyword>
<evidence type="ECO:0000256" key="2">
    <source>
        <dbReference type="ARBA" id="ARBA00023002"/>
    </source>
</evidence>
<evidence type="ECO:0000256" key="1">
    <source>
        <dbReference type="ARBA" id="ARBA00022933"/>
    </source>
</evidence>
<protein>
    <submittedName>
        <fullName evidence="3">Glycine/betaine/sarcosine/D-proline family reductase selenoprotein B</fullName>
    </submittedName>
</protein>
<dbReference type="InterPro" id="IPR010187">
    <property type="entry name" value="Various_sel_PB"/>
</dbReference>